<dbReference type="GO" id="GO:0006396">
    <property type="term" value="P:RNA processing"/>
    <property type="evidence" value="ECO:0007669"/>
    <property type="project" value="InterPro"/>
</dbReference>
<dbReference type="GO" id="GO:0005829">
    <property type="term" value="C:cytosol"/>
    <property type="evidence" value="ECO:0007669"/>
    <property type="project" value="TreeGrafter"/>
</dbReference>
<dbReference type="SUPFAM" id="SSF75217">
    <property type="entry name" value="alpha/beta knot"/>
    <property type="match status" value="1"/>
</dbReference>
<protein>
    <recommendedName>
        <fullName evidence="3">tRNA/rRNA methyltransferase SpoU type domain-containing protein</fullName>
    </recommendedName>
</protein>
<dbReference type="InterPro" id="IPR029028">
    <property type="entry name" value="Alpha/beta_knot_MTases"/>
</dbReference>
<reference evidence="4" key="1">
    <citation type="submission" date="2021-02" db="EMBL/GenBank/DDBJ databases">
        <authorList>
            <person name="Dougan E. K."/>
            <person name="Rhodes N."/>
            <person name="Thang M."/>
            <person name="Chan C."/>
        </authorList>
    </citation>
    <scope>NUCLEOTIDE SEQUENCE</scope>
</reference>
<feature type="non-terminal residue" evidence="4">
    <location>
        <position position="306"/>
    </location>
</feature>
<organism evidence="4 5">
    <name type="scientific">Polarella glacialis</name>
    <name type="common">Dinoflagellate</name>
    <dbReference type="NCBI Taxonomy" id="89957"/>
    <lineage>
        <taxon>Eukaryota</taxon>
        <taxon>Sar</taxon>
        <taxon>Alveolata</taxon>
        <taxon>Dinophyceae</taxon>
        <taxon>Suessiales</taxon>
        <taxon>Suessiaceae</taxon>
        <taxon>Polarella</taxon>
    </lineage>
</organism>
<dbReference type="GO" id="GO:0003723">
    <property type="term" value="F:RNA binding"/>
    <property type="evidence" value="ECO:0007669"/>
    <property type="project" value="InterPro"/>
</dbReference>
<dbReference type="GO" id="GO:0032259">
    <property type="term" value="P:methylation"/>
    <property type="evidence" value="ECO:0007669"/>
    <property type="project" value="UniProtKB-KW"/>
</dbReference>
<name>A0A813IU15_POLGL</name>
<accession>A0A813IU15</accession>
<keyword evidence="1" id="KW-0489">Methyltransferase</keyword>
<dbReference type="Gene3D" id="3.40.1280.10">
    <property type="match status" value="1"/>
</dbReference>
<comment type="caution">
    <text evidence="4">The sequence shown here is derived from an EMBL/GenBank/DDBJ whole genome shotgun (WGS) entry which is preliminary data.</text>
</comment>
<proteinExistence type="predicted"/>
<dbReference type="EMBL" id="CAJNNW010015239">
    <property type="protein sequence ID" value="CAE8657473.1"/>
    <property type="molecule type" value="Genomic_DNA"/>
</dbReference>
<evidence type="ECO:0000313" key="5">
    <source>
        <dbReference type="Proteomes" id="UP000626109"/>
    </source>
</evidence>
<feature type="domain" description="tRNA/rRNA methyltransferase SpoU type" evidence="3">
    <location>
        <begin position="152"/>
        <end position="292"/>
    </location>
</feature>
<dbReference type="PANTHER" id="PTHR46429:SF1">
    <property type="entry name" value="23S RRNA (GUANOSINE-2'-O-)-METHYLTRANSFERASE RLMB"/>
    <property type="match status" value="1"/>
</dbReference>
<dbReference type="Proteomes" id="UP000626109">
    <property type="component" value="Unassembled WGS sequence"/>
</dbReference>
<dbReference type="InterPro" id="IPR029026">
    <property type="entry name" value="tRNA_m1G_MTases_N"/>
</dbReference>
<keyword evidence="2" id="KW-0808">Transferase</keyword>
<gene>
    <name evidence="4" type="ORF">PGLA2088_LOCUS12829</name>
</gene>
<dbReference type="InterPro" id="IPR004441">
    <property type="entry name" value="rRNA_MeTrfase_TrmH"/>
</dbReference>
<sequence length="306" mass="33190">ARDGRENPENAERKSSRLEPLRKLGCVVDVHYSWDCLRQLHEAQGAGFPVCVDSVLVPSGTPPELMALAREVAPTTYVVEPGLFAAEFAQDVPWASGGPETAEEAAQRATTALAAGGRSMWRRFEGGAAQSTCRFAVGCPTSMPLDQMKPPFVVFDGLSSASNVGQVLRTAYHLGVNSVVASPEAWSCLNGRASRVSMGWMYRMSFHMADPLPATIVALKELGVRVYAAENQFSRPVMPHQPLGDRRWALVVGSEGHGVSPEVVEMCDERICVPQQQGHSLNVAHATSICLYELSKHNVMSQATER</sequence>
<evidence type="ECO:0000313" key="4">
    <source>
        <dbReference type="EMBL" id="CAE8657473.1"/>
    </source>
</evidence>
<dbReference type="CDD" id="cd18095">
    <property type="entry name" value="SpoU-like_rRNA-MTase"/>
    <property type="match status" value="1"/>
</dbReference>
<dbReference type="AlphaFoldDB" id="A0A813IU15"/>
<evidence type="ECO:0000256" key="2">
    <source>
        <dbReference type="ARBA" id="ARBA00022679"/>
    </source>
</evidence>
<evidence type="ECO:0000256" key="1">
    <source>
        <dbReference type="ARBA" id="ARBA00022603"/>
    </source>
</evidence>
<dbReference type="InterPro" id="IPR001537">
    <property type="entry name" value="SpoU_MeTrfase"/>
</dbReference>
<dbReference type="PANTHER" id="PTHR46429">
    <property type="entry name" value="23S RRNA (GUANOSINE-2'-O-)-METHYLTRANSFERASE RLMB"/>
    <property type="match status" value="1"/>
</dbReference>
<evidence type="ECO:0000259" key="3">
    <source>
        <dbReference type="Pfam" id="PF00588"/>
    </source>
</evidence>
<dbReference type="Pfam" id="PF00588">
    <property type="entry name" value="SpoU_methylase"/>
    <property type="match status" value="1"/>
</dbReference>
<dbReference type="GO" id="GO:0008173">
    <property type="term" value="F:RNA methyltransferase activity"/>
    <property type="evidence" value="ECO:0007669"/>
    <property type="project" value="InterPro"/>
</dbReference>